<proteinExistence type="predicted"/>
<dbReference type="GO" id="GO:0016853">
    <property type="term" value="F:isomerase activity"/>
    <property type="evidence" value="ECO:0007669"/>
    <property type="project" value="UniProtKB-KW"/>
</dbReference>
<dbReference type="RefSeq" id="WP_191156920.1">
    <property type="nucleotide sequence ID" value="NZ_JACXAI010000006.1"/>
</dbReference>
<keyword evidence="3" id="KW-1185">Reference proteome</keyword>
<dbReference type="InterPro" id="IPR036237">
    <property type="entry name" value="Xyl_isomerase-like_sf"/>
</dbReference>
<evidence type="ECO:0000313" key="3">
    <source>
        <dbReference type="Proteomes" id="UP000626844"/>
    </source>
</evidence>
<reference evidence="2" key="1">
    <citation type="submission" date="2020-09" db="EMBL/GenBank/DDBJ databases">
        <title>A novel bacterium of genus Bacillus, isolated from South China Sea.</title>
        <authorList>
            <person name="Huang H."/>
            <person name="Mo K."/>
            <person name="Hu Y."/>
        </authorList>
    </citation>
    <scope>NUCLEOTIDE SEQUENCE</scope>
    <source>
        <strain evidence="2">IB182487</strain>
    </source>
</reference>
<dbReference type="EMBL" id="JACXAI010000006">
    <property type="protein sequence ID" value="MBD1379873.1"/>
    <property type="molecule type" value="Genomic_DNA"/>
</dbReference>
<name>A0A926NG48_9BACI</name>
<dbReference type="InterPro" id="IPR050312">
    <property type="entry name" value="IolE/XylAMocC-like"/>
</dbReference>
<dbReference type="PANTHER" id="PTHR12110">
    <property type="entry name" value="HYDROXYPYRUVATE ISOMERASE"/>
    <property type="match status" value="1"/>
</dbReference>
<dbReference type="AlphaFoldDB" id="A0A926NG48"/>
<dbReference type="SUPFAM" id="SSF51658">
    <property type="entry name" value="Xylose isomerase-like"/>
    <property type="match status" value="1"/>
</dbReference>
<protein>
    <submittedName>
        <fullName evidence="2">Sugar phosphate isomerase/epimerase</fullName>
    </submittedName>
</protein>
<dbReference type="InterPro" id="IPR013022">
    <property type="entry name" value="Xyl_isomerase-like_TIM-brl"/>
</dbReference>
<feature type="domain" description="Xylose isomerase-like TIM barrel" evidence="1">
    <location>
        <begin position="57"/>
        <end position="257"/>
    </location>
</feature>
<evidence type="ECO:0000313" key="2">
    <source>
        <dbReference type="EMBL" id="MBD1379873.1"/>
    </source>
</evidence>
<accession>A0A926NG48</accession>
<sequence>MKFYKFGKSMWESGKIPPGIQLYTVKDEFKENTVGTLKTLAEMGHKTVEFAGYNNIPSSLMAKYLQQFGLKAPASHVLLENLKKNLKKEIQYAKEVGIQYIVIPTVSKDTFYDQKKYQELITSIERIAKQLKHHHIQLIYHNHAHEFEQLSSGEFVLDRFIRDVGSNLIQLELDLYWVKKMGLDPIKILQRYKGNVPLIHVKDMDKEGKTTELGKGIINYRSILSILCEVGVNYYFIEQEDFKRSPLESAQLSLEYLHSMLESR</sequence>
<keyword evidence="2" id="KW-0413">Isomerase</keyword>
<dbReference type="Gene3D" id="3.20.20.150">
    <property type="entry name" value="Divalent-metal-dependent TIM barrel enzymes"/>
    <property type="match status" value="1"/>
</dbReference>
<evidence type="ECO:0000259" key="1">
    <source>
        <dbReference type="Pfam" id="PF01261"/>
    </source>
</evidence>
<dbReference type="PANTHER" id="PTHR12110:SF41">
    <property type="entry name" value="INOSOSE DEHYDRATASE"/>
    <property type="match status" value="1"/>
</dbReference>
<dbReference type="Pfam" id="PF01261">
    <property type="entry name" value="AP_endonuc_2"/>
    <property type="match status" value="1"/>
</dbReference>
<dbReference type="Proteomes" id="UP000626844">
    <property type="component" value="Unassembled WGS sequence"/>
</dbReference>
<gene>
    <name evidence="2" type="ORF">IC621_06500</name>
</gene>
<comment type="caution">
    <text evidence="2">The sequence shown here is derived from an EMBL/GenBank/DDBJ whole genome shotgun (WGS) entry which is preliminary data.</text>
</comment>
<organism evidence="2 3">
    <name type="scientific">Metabacillus arenae</name>
    <dbReference type="NCBI Taxonomy" id="2771434"/>
    <lineage>
        <taxon>Bacteria</taxon>
        <taxon>Bacillati</taxon>
        <taxon>Bacillota</taxon>
        <taxon>Bacilli</taxon>
        <taxon>Bacillales</taxon>
        <taxon>Bacillaceae</taxon>
        <taxon>Metabacillus</taxon>
    </lineage>
</organism>